<dbReference type="InterPro" id="IPR013486">
    <property type="entry name" value="SpoIID/LytB"/>
</dbReference>
<keyword evidence="3" id="KW-1185">Reference proteome</keyword>
<name>A0A926VM82_9CYAN</name>
<dbReference type="NCBIfam" id="TIGR02669">
    <property type="entry name" value="SpoIID_LytB"/>
    <property type="match status" value="1"/>
</dbReference>
<evidence type="ECO:0000313" key="2">
    <source>
        <dbReference type="EMBL" id="MBD2186375.1"/>
    </source>
</evidence>
<dbReference type="GO" id="GO:0030435">
    <property type="term" value="P:sporulation resulting in formation of a cellular spore"/>
    <property type="evidence" value="ECO:0007669"/>
    <property type="project" value="InterPro"/>
</dbReference>
<comment type="caution">
    <text evidence="2">The sequence shown here is derived from an EMBL/GenBank/DDBJ whole genome shotgun (WGS) entry which is preliminary data.</text>
</comment>
<evidence type="ECO:0000259" key="1">
    <source>
        <dbReference type="Pfam" id="PF08486"/>
    </source>
</evidence>
<dbReference type="EMBL" id="JACJPW010000199">
    <property type="protein sequence ID" value="MBD2186375.1"/>
    <property type="molecule type" value="Genomic_DNA"/>
</dbReference>
<organism evidence="2 3">
    <name type="scientific">Aerosakkonema funiforme FACHB-1375</name>
    <dbReference type="NCBI Taxonomy" id="2949571"/>
    <lineage>
        <taxon>Bacteria</taxon>
        <taxon>Bacillati</taxon>
        <taxon>Cyanobacteriota</taxon>
        <taxon>Cyanophyceae</taxon>
        <taxon>Oscillatoriophycideae</taxon>
        <taxon>Aerosakkonematales</taxon>
        <taxon>Aerosakkonemataceae</taxon>
        <taxon>Aerosakkonema</taxon>
    </lineage>
</organism>
<dbReference type="RefSeq" id="WP_190475651.1">
    <property type="nucleotide sequence ID" value="NZ_JACJPW010000199.1"/>
</dbReference>
<feature type="domain" description="Sporulation stage II protein D amidase enhancer LytB N-terminal" evidence="1">
    <location>
        <begin position="242"/>
        <end position="331"/>
    </location>
</feature>
<sequence>MQKTTCILRQIFTVTQTRDGRSLAYWWRTAVTVFCLVGLTADVRASAVGSDVELKVGIVQRFGAKADDELTLKATAGDRLTLQFLAGNMEPQTVSLDSLKLEIQMQPLPQPEVEERVVLSTHPNFETAEDSALQWRAKGIEVEIAQPRRWQVWAKRDVYKTPLLRRLLLESLQTEDVRTAHLDTQIMKEEPKPSWVMDGLRYNRKNIEITSEKNMIQVFQGKNDKIGRTFVGPLKIQPNAYGTYTLVNQVPLETYLRGVVPNEIGALAPNAALEAQTILARTYALRNLRRFAIDGYELSADIHCQVYYGLSGAFPTTDKAIAATKGLVIVYKNELIDAVYSSTNGGVSASFRDVWNGPDRPYLRPIVDAVSSIWDLGSNSLANEQNLRQFINLQKGFNEEGKSLFRWRKETSLPDLTQQLQKYLKDKKHPQANFQTIQSMEVTERSASGRILTMVIQTNKSAIELHKEEVRSAFMAPISTLFYLEPVKKDKQTLWGYAFVGGGFGHGVGLSQNGALQLANLGWSSEQILNFYYPGTQIQPLNDSIAFWEQR</sequence>
<dbReference type="GO" id="GO:0030288">
    <property type="term" value="C:outer membrane-bounded periplasmic space"/>
    <property type="evidence" value="ECO:0007669"/>
    <property type="project" value="TreeGrafter"/>
</dbReference>
<dbReference type="PANTHER" id="PTHR30032">
    <property type="entry name" value="N-ACETYLMURAMOYL-L-ALANINE AMIDASE-RELATED"/>
    <property type="match status" value="1"/>
</dbReference>
<dbReference type="Proteomes" id="UP000641646">
    <property type="component" value="Unassembled WGS sequence"/>
</dbReference>
<dbReference type="AlphaFoldDB" id="A0A926VM82"/>
<evidence type="ECO:0000313" key="3">
    <source>
        <dbReference type="Proteomes" id="UP000641646"/>
    </source>
</evidence>
<reference evidence="2" key="1">
    <citation type="journal article" date="2015" name="ISME J.">
        <title>Draft Genome Sequence of Streptomyces incarnatus NRRL8089, which Produces the Nucleoside Antibiotic Sinefungin.</title>
        <authorList>
            <person name="Oshima K."/>
            <person name="Hattori M."/>
            <person name="Shimizu H."/>
            <person name="Fukuda K."/>
            <person name="Nemoto M."/>
            <person name="Inagaki K."/>
            <person name="Tamura T."/>
        </authorList>
    </citation>
    <scope>NUCLEOTIDE SEQUENCE</scope>
    <source>
        <strain evidence="2">FACHB-1375</strain>
    </source>
</reference>
<dbReference type="PANTHER" id="PTHR30032:SF4">
    <property type="entry name" value="AMIDASE ENHANCER"/>
    <property type="match status" value="1"/>
</dbReference>
<proteinExistence type="predicted"/>
<dbReference type="Pfam" id="PF08486">
    <property type="entry name" value="SpoIID"/>
    <property type="match status" value="1"/>
</dbReference>
<dbReference type="InterPro" id="IPR013693">
    <property type="entry name" value="SpoIID/LytB_N"/>
</dbReference>
<gene>
    <name evidence="2" type="ORF">H6G03_35875</name>
</gene>
<protein>
    <submittedName>
        <fullName evidence="2">SpoIID/LytB domain-containing protein</fullName>
    </submittedName>
</protein>
<reference evidence="2" key="2">
    <citation type="submission" date="2020-08" db="EMBL/GenBank/DDBJ databases">
        <authorList>
            <person name="Chen M."/>
            <person name="Teng W."/>
            <person name="Zhao L."/>
            <person name="Hu C."/>
            <person name="Zhou Y."/>
            <person name="Han B."/>
            <person name="Song L."/>
            <person name="Shu W."/>
        </authorList>
    </citation>
    <scope>NUCLEOTIDE SEQUENCE</scope>
    <source>
        <strain evidence="2">FACHB-1375</strain>
    </source>
</reference>
<accession>A0A926VM82</accession>
<dbReference type="InterPro" id="IPR051922">
    <property type="entry name" value="Bact_Sporulation_Assoc"/>
</dbReference>